<accession>A0A7G9W7G3</accession>
<evidence type="ECO:0000313" key="1">
    <source>
        <dbReference type="EMBL" id="QNO14625.1"/>
    </source>
</evidence>
<dbReference type="EMBL" id="CP058559">
    <property type="protein sequence ID" value="QNO14625.1"/>
    <property type="molecule type" value="Genomic_DNA"/>
</dbReference>
<dbReference type="InterPro" id="IPR012460">
    <property type="entry name" value="DUF1667"/>
</dbReference>
<reference evidence="1 2" key="1">
    <citation type="submission" date="2020-07" db="EMBL/GenBank/DDBJ databases">
        <title>Alkalicella. sp. LB2 genome.</title>
        <authorList>
            <person name="Postec A."/>
            <person name="Quemeneur M."/>
        </authorList>
    </citation>
    <scope>NUCLEOTIDE SEQUENCE [LARGE SCALE GENOMIC DNA]</scope>
    <source>
        <strain evidence="1 2">LB2</strain>
    </source>
</reference>
<organism evidence="1 2">
    <name type="scientific">Alkalicella caledoniensis</name>
    <dbReference type="NCBI Taxonomy" id="2731377"/>
    <lineage>
        <taxon>Bacteria</taxon>
        <taxon>Bacillati</taxon>
        <taxon>Bacillota</taxon>
        <taxon>Clostridia</taxon>
        <taxon>Eubacteriales</taxon>
        <taxon>Proteinivoracaceae</taxon>
        <taxon>Alkalicella</taxon>
    </lineage>
</organism>
<dbReference type="Gene3D" id="3.10.530.10">
    <property type="entry name" value="CPE0013-like"/>
    <property type="match status" value="1"/>
</dbReference>
<dbReference type="KEGG" id="acae:HYG86_07425"/>
<dbReference type="PANTHER" id="PTHR39450:SF1">
    <property type="entry name" value="DUF1667 DOMAIN-CONTAINING PROTEIN"/>
    <property type="match status" value="1"/>
</dbReference>
<dbReference type="PANTHER" id="PTHR39450">
    <property type="entry name" value="MOLYBDOPTERIN OXIDOREDUCTASE, 4FE-4S CLUSTER-BINDING SUBUNIT"/>
    <property type="match status" value="1"/>
</dbReference>
<protein>
    <submittedName>
        <fullName evidence="1">DUF1667 domain-containing protein</fullName>
    </submittedName>
</protein>
<gene>
    <name evidence="1" type="ORF">HYG86_07425</name>
</gene>
<dbReference type="AlphaFoldDB" id="A0A7G9W7G3"/>
<dbReference type="Proteomes" id="UP000516160">
    <property type="component" value="Chromosome"/>
</dbReference>
<name>A0A7G9W7G3_ALKCA</name>
<dbReference type="RefSeq" id="WP_213168472.1">
    <property type="nucleotide sequence ID" value="NZ_CP058559.1"/>
</dbReference>
<dbReference type="SUPFAM" id="SSF160148">
    <property type="entry name" value="CPE0013-like"/>
    <property type="match status" value="1"/>
</dbReference>
<sequence length="117" mass="13060">MSKKEMICIACPIGCHLSVMEENGNYLVEGNQCPRGEKYGLKEVINPTRMITTTVKITGAHFKRLPVKSSEPIPKKEIFRFMCFLDTVEVKSPIKKGETVIKDILGLGIDVVSSRSM</sequence>
<dbReference type="Pfam" id="PF07892">
    <property type="entry name" value="DUF1667"/>
    <property type="match status" value="1"/>
</dbReference>
<proteinExistence type="predicted"/>
<dbReference type="InterPro" id="IPR036593">
    <property type="entry name" value="CPE0013-like_sf"/>
</dbReference>
<keyword evidence="2" id="KW-1185">Reference proteome</keyword>
<evidence type="ECO:0000313" key="2">
    <source>
        <dbReference type="Proteomes" id="UP000516160"/>
    </source>
</evidence>